<comment type="function">
    <text evidence="9">Converts adenosine-3',5'-bisphosphate (PAP) to AMP.</text>
</comment>
<dbReference type="GO" id="GO:0000287">
    <property type="term" value="F:magnesium ion binding"/>
    <property type="evidence" value="ECO:0007669"/>
    <property type="project" value="UniProtKB-UniRule"/>
</dbReference>
<evidence type="ECO:0000256" key="7">
    <source>
        <dbReference type="ARBA" id="ARBA00022842"/>
    </source>
</evidence>
<keyword evidence="6 9" id="KW-0378">Hydrolase</keyword>
<comment type="catalytic activity">
    <reaction evidence="1 9">
        <text>adenosine 3',5'-bisphosphate + H2O = AMP + phosphate</text>
        <dbReference type="Rhea" id="RHEA:10040"/>
        <dbReference type="ChEBI" id="CHEBI:15377"/>
        <dbReference type="ChEBI" id="CHEBI:43474"/>
        <dbReference type="ChEBI" id="CHEBI:58343"/>
        <dbReference type="ChEBI" id="CHEBI:456215"/>
        <dbReference type="EC" id="3.1.3.7"/>
    </reaction>
</comment>
<dbReference type="GO" id="GO:0046854">
    <property type="term" value="P:phosphatidylinositol phosphate biosynthetic process"/>
    <property type="evidence" value="ECO:0007669"/>
    <property type="project" value="InterPro"/>
</dbReference>
<dbReference type="RefSeq" id="WP_189608579.1">
    <property type="nucleotide sequence ID" value="NZ_BMXR01000005.1"/>
</dbReference>
<evidence type="ECO:0000256" key="2">
    <source>
        <dbReference type="ARBA" id="ARBA00005289"/>
    </source>
</evidence>
<feature type="binding site" evidence="9">
    <location>
        <position position="92"/>
    </location>
    <ligand>
        <name>Mg(2+)</name>
        <dbReference type="ChEBI" id="CHEBI:18420"/>
        <label>2</label>
    </ligand>
</feature>
<protein>
    <recommendedName>
        <fullName evidence="9">3'(2'),5'-bisphosphate nucleotidase CysQ</fullName>
        <ecNumber evidence="9">3.1.3.7</ecNumber>
    </recommendedName>
    <alternativeName>
        <fullName evidence="9">3'(2'),5-bisphosphonucleoside 3'(2')-phosphohydrolase</fullName>
    </alternativeName>
    <alternativeName>
        <fullName evidence="9">3'-phosphoadenosine 5'-phosphate phosphatase</fullName>
        <shortName evidence="9">PAP phosphatase</shortName>
    </alternativeName>
</protein>
<keyword evidence="5 9" id="KW-0479">Metal-binding</keyword>
<feature type="binding site" evidence="10">
    <location>
        <position position="95"/>
    </location>
    <ligand>
        <name>Mg(2+)</name>
        <dbReference type="ChEBI" id="CHEBI:18420"/>
        <label>1</label>
        <note>catalytic</note>
    </ligand>
</feature>
<dbReference type="GO" id="GO:0050427">
    <property type="term" value="P:3'-phosphoadenosine 5'-phosphosulfate metabolic process"/>
    <property type="evidence" value="ECO:0007669"/>
    <property type="project" value="TreeGrafter"/>
</dbReference>
<dbReference type="Proteomes" id="UP000626148">
    <property type="component" value="Unassembled WGS sequence"/>
</dbReference>
<evidence type="ECO:0000256" key="10">
    <source>
        <dbReference type="PIRSR" id="PIRSR600760-2"/>
    </source>
</evidence>
<dbReference type="Gene3D" id="3.40.190.80">
    <property type="match status" value="1"/>
</dbReference>
<evidence type="ECO:0000256" key="6">
    <source>
        <dbReference type="ARBA" id="ARBA00022801"/>
    </source>
</evidence>
<keyword evidence="3 9" id="KW-1003">Cell membrane</keyword>
<dbReference type="HAMAP" id="MF_02095">
    <property type="entry name" value="CysQ"/>
    <property type="match status" value="1"/>
</dbReference>
<feature type="binding site" evidence="10">
    <location>
        <position position="73"/>
    </location>
    <ligand>
        <name>Mg(2+)</name>
        <dbReference type="ChEBI" id="CHEBI:18420"/>
        <label>1</label>
        <note>catalytic</note>
    </ligand>
</feature>
<reference evidence="11" key="1">
    <citation type="journal article" date="2014" name="Int. J. Syst. Evol. Microbiol.">
        <title>Complete genome sequence of Corynebacterium casei LMG S-19264T (=DSM 44701T), isolated from a smear-ripened cheese.</title>
        <authorList>
            <consortium name="US DOE Joint Genome Institute (JGI-PGF)"/>
            <person name="Walter F."/>
            <person name="Albersmeier A."/>
            <person name="Kalinowski J."/>
            <person name="Ruckert C."/>
        </authorList>
    </citation>
    <scope>NUCLEOTIDE SEQUENCE</scope>
    <source>
        <strain evidence="11">KCTC 22169</strain>
    </source>
</reference>
<feature type="binding site" evidence="9">
    <location>
        <position position="218"/>
    </location>
    <ligand>
        <name>substrate</name>
    </ligand>
</feature>
<dbReference type="PROSITE" id="PS00629">
    <property type="entry name" value="IMP_1"/>
    <property type="match status" value="1"/>
</dbReference>
<dbReference type="EC" id="3.1.3.7" evidence="9"/>
<evidence type="ECO:0000256" key="4">
    <source>
        <dbReference type="ARBA" id="ARBA00022519"/>
    </source>
</evidence>
<feature type="binding site" evidence="10">
    <location>
        <position position="218"/>
    </location>
    <ligand>
        <name>Mg(2+)</name>
        <dbReference type="ChEBI" id="CHEBI:18420"/>
        <label>1</label>
        <note>catalytic</note>
    </ligand>
</feature>
<dbReference type="PANTHER" id="PTHR43028:SF5">
    <property type="entry name" value="3'(2'),5'-BISPHOSPHATE NUCLEOTIDASE 1"/>
    <property type="match status" value="1"/>
</dbReference>
<feature type="binding site" evidence="9">
    <location>
        <position position="92"/>
    </location>
    <ligand>
        <name>Mg(2+)</name>
        <dbReference type="ChEBI" id="CHEBI:18420"/>
        <label>1</label>
    </ligand>
</feature>
<dbReference type="CDD" id="cd01638">
    <property type="entry name" value="CysQ"/>
    <property type="match status" value="1"/>
</dbReference>
<gene>
    <name evidence="11" type="primary">cysQ-2</name>
    <name evidence="9" type="synonym">cysQ</name>
    <name evidence="11" type="ORF">GCM10007392_21820</name>
</gene>
<evidence type="ECO:0000313" key="12">
    <source>
        <dbReference type="Proteomes" id="UP000626148"/>
    </source>
</evidence>
<dbReference type="GO" id="GO:0000103">
    <property type="term" value="P:sulfate assimilation"/>
    <property type="evidence" value="ECO:0007669"/>
    <property type="project" value="TreeGrafter"/>
</dbReference>
<evidence type="ECO:0000313" key="11">
    <source>
        <dbReference type="EMBL" id="GGX54130.1"/>
    </source>
</evidence>
<comment type="caution">
    <text evidence="11">The sequence shown here is derived from an EMBL/GenBank/DDBJ whole genome shotgun (WGS) entry which is preliminary data.</text>
</comment>
<sequence length="270" mass="30268">MAEPQWHSDDLIPGLYRLMQTAGERILTVYRDVERWKTNHKADDSPVTAADIAASRVLESGLPEVVDCPVLSEEALVNYSERRHWDHYWLVDPMDGTREFLHQSGEFVINVAYMVDNQPVFGMLYQPTTDLAWWGGDSVPPQEGRPGDARPIAAARVDSHIRVLGSRRARWQGPWRKRLEDAGFEVETQAVGSALKFMHLASGRAHLYPRLGPTSEWDTAAPQAILKAAGGALVQWNGEPLEYGKADTLNPEFFAVSDPALIEVLKRKDI</sequence>
<keyword evidence="12" id="KW-1185">Reference proteome</keyword>
<evidence type="ECO:0000256" key="5">
    <source>
        <dbReference type="ARBA" id="ARBA00022723"/>
    </source>
</evidence>
<feature type="binding site" evidence="9">
    <location>
        <position position="73"/>
    </location>
    <ligand>
        <name>Mg(2+)</name>
        <dbReference type="ChEBI" id="CHEBI:18420"/>
        <label>1</label>
    </ligand>
</feature>
<dbReference type="InterPro" id="IPR050725">
    <property type="entry name" value="CysQ/Inositol_MonoPase"/>
</dbReference>
<dbReference type="PANTHER" id="PTHR43028">
    <property type="entry name" value="3'(2'),5'-BISPHOSPHATE NUCLEOTIDASE 1"/>
    <property type="match status" value="1"/>
</dbReference>
<keyword evidence="8 9" id="KW-0472">Membrane</keyword>
<dbReference type="SUPFAM" id="SSF56655">
    <property type="entry name" value="Carbohydrate phosphatase"/>
    <property type="match status" value="1"/>
</dbReference>
<dbReference type="GO" id="GO:0005886">
    <property type="term" value="C:plasma membrane"/>
    <property type="evidence" value="ECO:0007669"/>
    <property type="project" value="UniProtKB-SubCell"/>
</dbReference>
<dbReference type="InterPro" id="IPR006240">
    <property type="entry name" value="CysQ"/>
</dbReference>
<evidence type="ECO:0000256" key="9">
    <source>
        <dbReference type="HAMAP-Rule" id="MF_02095"/>
    </source>
</evidence>
<dbReference type="InterPro" id="IPR020550">
    <property type="entry name" value="Inositol_monophosphatase_CS"/>
</dbReference>
<keyword evidence="4 9" id="KW-0997">Cell inner membrane</keyword>
<dbReference type="Gene3D" id="3.30.540.10">
    <property type="entry name" value="Fructose-1,6-Bisphosphatase, subunit A, domain 1"/>
    <property type="match status" value="1"/>
</dbReference>
<feature type="binding site" evidence="9">
    <location>
        <position position="73"/>
    </location>
    <ligand>
        <name>substrate</name>
    </ligand>
</feature>
<organism evidence="11 12">
    <name type="scientific">Saccharospirillum salsuginis</name>
    <dbReference type="NCBI Taxonomy" id="418750"/>
    <lineage>
        <taxon>Bacteria</taxon>
        <taxon>Pseudomonadati</taxon>
        <taxon>Pseudomonadota</taxon>
        <taxon>Gammaproteobacteria</taxon>
        <taxon>Oceanospirillales</taxon>
        <taxon>Saccharospirillaceae</taxon>
        <taxon>Saccharospirillum</taxon>
    </lineage>
</organism>
<comment type="similarity">
    <text evidence="2 9">Belongs to the inositol monophosphatase superfamily. CysQ family.</text>
</comment>
<dbReference type="InterPro" id="IPR020583">
    <property type="entry name" value="Inositol_monoP_metal-BS"/>
</dbReference>
<proteinExistence type="inferred from homology"/>
<dbReference type="Pfam" id="PF00459">
    <property type="entry name" value="Inositol_P"/>
    <property type="match status" value="1"/>
</dbReference>
<keyword evidence="7 9" id="KW-0460">Magnesium</keyword>
<dbReference type="PRINTS" id="PR00377">
    <property type="entry name" value="IMPHPHTASES"/>
</dbReference>
<comment type="caution">
    <text evidence="9">Lacks conserved residue(s) required for the propagation of feature annotation.</text>
</comment>
<evidence type="ECO:0000256" key="8">
    <source>
        <dbReference type="ARBA" id="ARBA00023136"/>
    </source>
</evidence>
<reference evidence="11" key="2">
    <citation type="submission" date="2020-09" db="EMBL/GenBank/DDBJ databases">
        <authorList>
            <person name="Sun Q."/>
            <person name="Kim S."/>
        </authorList>
    </citation>
    <scope>NUCLEOTIDE SEQUENCE</scope>
    <source>
        <strain evidence="11">KCTC 22169</strain>
    </source>
</reference>
<name>A0A918K854_9GAMM</name>
<dbReference type="GO" id="GO:0008441">
    <property type="term" value="F:3'(2'),5'-bisphosphate nucleotidase activity"/>
    <property type="evidence" value="ECO:0007669"/>
    <property type="project" value="UniProtKB-UniRule"/>
</dbReference>
<dbReference type="AlphaFoldDB" id="A0A918K854"/>
<feature type="binding site" evidence="10">
    <location>
        <position position="92"/>
    </location>
    <ligand>
        <name>Mg(2+)</name>
        <dbReference type="ChEBI" id="CHEBI:18420"/>
        <label>1</label>
        <note>catalytic</note>
    </ligand>
</feature>
<evidence type="ECO:0000256" key="3">
    <source>
        <dbReference type="ARBA" id="ARBA00022475"/>
    </source>
</evidence>
<accession>A0A918K854</accession>
<feature type="binding site" evidence="9">
    <location>
        <position position="95"/>
    </location>
    <ligand>
        <name>Mg(2+)</name>
        <dbReference type="ChEBI" id="CHEBI:18420"/>
        <label>2</label>
    </ligand>
</feature>
<comment type="subcellular location">
    <subcellularLocation>
        <location evidence="9">Cell inner membrane</location>
        <topology evidence="9">Peripheral membrane protein</topology>
        <orientation evidence="9">Cytoplasmic side</orientation>
    </subcellularLocation>
</comment>
<feature type="binding site" evidence="9">
    <location>
        <position position="218"/>
    </location>
    <ligand>
        <name>Mg(2+)</name>
        <dbReference type="ChEBI" id="CHEBI:18420"/>
        <label>2</label>
    </ligand>
</feature>
<dbReference type="InterPro" id="IPR000760">
    <property type="entry name" value="Inositol_monophosphatase-like"/>
</dbReference>
<dbReference type="PROSITE" id="PS00630">
    <property type="entry name" value="IMP_2"/>
    <property type="match status" value="1"/>
</dbReference>
<comment type="cofactor">
    <cofactor evidence="9 10">
        <name>Mg(2+)</name>
        <dbReference type="ChEBI" id="CHEBI:18420"/>
    </cofactor>
</comment>
<evidence type="ECO:0000256" key="1">
    <source>
        <dbReference type="ARBA" id="ARBA00001625"/>
    </source>
</evidence>
<dbReference type="EMBL" id="BMXR01000005">
    <property type="protein sequence ID" value="GGX54130.1"/>
    <property type="molecule type" value="Genomic_DNA"/>
</dbReference>